<evidence type="ECO:0000256" key="6">
    <source>
        <dbReference type="PIRSR" id="PIRSR617867-1"/>
    </source>
</evidence>
<keyword evidence="3" id="KW-0378">Hydrolase</keyword>
<evidence type="ECO:0000256" key="3">
    <source>
        <dbReference type="ARBA" id="ARBA00022801"/>
    </source>
</evidence>
<dbReference type="Proteomes" id="UP000268857">
    <property type="component" value="Unassembled WGS sequence"/>
</dbReference>
<dbReference type="InterPro" id="IPR052995">
    <property type="entry name" value="LMW-PTP"/>
</dbReference>
<comment type="catalytic activity">
    <reaction evidence="5">
        <text>O-phospho-L-tyrosyl-[protein] + H2O = L-tyrosyl-[protein] + phosphate</text>
        <dbReference type="Rhea" id="RHEA:10684"/>
        <dbReference type="Rhea" id="RHEA-COMP:10136"/>
        <dbReference type="Rhea" id="RHEA-COMP:20101"/>
        <dbReference type="ChEBI" id="CHEBI:15377"/>
        <dbReference type="ChEBI" id="CHEBI:43474"/>
        <dbReference type="ChEBI" id="CHEBI:46858"/>
        <dbReference type="ChEBI" id="CHEBI:61978"/>
        <dbReference type="EC" id="3.1.3.48"/>
    </reaction>
</comment>
<protein>
    <recommendedName>
        <fullName evidence="2">protein-tyrosine-phosphatase</fullName>
        <ecNumber evidence="2">3.1.3.48</ecNumber>
    </recommendedName>
</protein>
<feature type="domain" description="Phosphotyrosine protein phosphatase I" evidence="7">
    <location>
        <begin position="31"/>
        <end position="189"/>
    </location>
</feature>
<dbReference type="InterPro" id="IPR023485">
    <property type="entry name" value="Ptyr_pPase"/>
</dbReference>
<keyword evidence="4" id="KW-0904">Protein phosphatase</keyword>
<dbReference type="CDD" id="cd16343">
    <property type="entry name" value="LMWPTP"/>
    <property type="match status" value="1"/>
</dbReference>
<dbReference type="STRING" id="211165.GCA_000317285_06741"/>
<sequence>MRQLPTLAQAPPQGGSELCKRGQRAKIFMAYKLLFVCLGNICRSPAAENIMNHLIEQAEWSQSSGLSLRDHITCDSAGTSSYHIGSPPDRRMSVAAAQKLGIKMRGHARQFQKSDFQDFDLILAMDRENYEDILYLDPTGQHHHKVRLMCDFCTRHTLKEVPDPYYGGAEGFERVIDLLVDACEGLLKYVISLETVA</sequence>
<dbReference type="PRINTS" id="PR00719">
    <property type="entry name" value="LMWPTPASE"/>
</dbReference>
<evidence type="ECO:0000256" key="1">
    <source>
        <dbReference type="ARBA" id="ARBA00011063"/>
    </source>
</evidence>
<accession>A0A433NBG0</accession>
<dbReference type="GO" id="GO:0004725">
    <property type="term" value="F:protein tyrosine phosphatase activity"/>
    <property type="evidence" value="ECO:0007669"/>
    <property type="project" value="UniProtKB-EC"/>
</dbReference>
<proteinExistence type="inferred from homology"/>
<dbReference type="PANTHER" id="PTHR47439:SF1">
    <property type="entry name" value="ACID PHOSPHATASE"/>
    <property type="match status" value="1"/>
</dbReference>
<evidence type="ECO:0000259" key="7">
    <source>
        <dbReference type="SMART" id="SM00226"/>
    </source>
</evidence>
<evidence type="ECO:0000313" key="9">
    <source>
        <dbReference type="Proteomes" id="UP000268857"/>
    </source>
</evidence>
<evidence type="ECO:0000313" key="8">
    <source>
        <dbReference type="EMBL" id="RUR79228.1"/>
    </source>
</evidence>
<dbReference type="SMART" id="SM00226">
    <property type="entry name" value="LMWPc"/>
    <property type="match status" value="1"/>
</dbReference>
<comment type="caution">
    <text evidence="8">The sequence shown here is derived from an EMBL/GenBank/DDBJ whole genome shotgun (WGS) entry which is preliminary data.</text>
</comment>
<name>A0A433NBG0_CHLFR</name>
<dbReference type="FunFam" id="3.40.50.2300:FF:000113">
    <property type="entry name" value="Low molecular weight protein-tyrosine-phosphatase"/>
    <property type="match status" value="1"/>
</dbReference>
<dbReference type="Gene3D" id="3.40.50.2300">
    <property type="match status" value="1"/>
</dbReference>
<evidence type="ECO:0000256" key="4">
    <source>
        <dbReference type="ARBA" id="ARBA00022912"/>
    </source>
</evidence>
<dbReference type="EC" id="3.1.3.48" evidence="2"/>
<evidence type="ECO:0000256" key="5">
    <source>
        <dbReference type="ARBA" id="ARBA00051722"/>
    </source>
</evidence>
<dbReference type="InterPro" id="IPR017867">
    <property type="entry name" value="Tyr_phospatase_low_mol_wt"/>
</dbReference>
<evidence type="ECO:0000256" key="2">
    <source>
        <dbReference type="ARBA" id="ARBA00013064"/>
    </source>
</evidence>
<feature type="active site" description="Proton donor" evidence="6">
    <location>
        <position position="163"/>
    </location>
</feature>
<dbReference type="SUPFAM" id="SSF52788">
    <property type="entry name" value="Phosphotyrosine protein phosphatases I"/>
    <property type="match status" value="1"/>
</dbReference>
<reference evidence="8 9" key="1">
    <citation type="journal article" date="2019" name="Genome Biol. Evol.">
        <title>Day and night: Metabolic profiles and evolutionary relationships of six axenic non-marine cyanobacteria.</title>
        <authorList>
            <person name="Will S.E."/>
            <person name="Henke P."/>
            <person name="Boedeker C."/>
            <person name="Huang S."/>
            <person name="Brinkmann H."/>
            <person name="Rohde M."/>
            <person name="Jarek M."/>
            <person name="Friedl T."/>
            <person name="Seufert S."/>
            <person name="Schumacher M."/>
            <person name="Overmann J."/>
            <person name="Neumann-Schaal M."/>
            <person name="Petersen J."/>
        </authorList>
    </citation>
    <scope>NUCLEOTIDE SEQUENCE [LARGE SCALE GENOMIC DNA]</scope>
    <source>
        <strain evidence="8 9">PCC 6912</strain>
    </source>
</reference>
<dbReference type="EMBL" id="RSCJ01000013">
    <property type="protein sequence ID" value="RUR79228.1"/>
    <property type="molecule type" value="Genomic_DNA"/>
</dbReference>
<gene>
    <name evidence="8" type="ORF">PCC6912_34020</name>
</gene>
<dbReference type="InterPro" id="IPR036196">
    <property type="entry name" value="Ptyr_pPase_sf"/>
</dbReference>
<feature type="active site" description="Nucleophile" evidence="6">
    <location>
        <position position="37"/>
    </location>
</feature>
<keyword evidence="9" id="KW-1185">Reference proteome</keyword>
<dbReference type="AlphaFoldDB" id="A0A433NBG0"/>
<feature type="active site" evidence="6">
    <location>
        <position position="43"/>
    </location>
</feature>
<organism evidence="8 9">
    <name type="scientific">Chlorogloeopsis fritschii PCC 6912</name>
    <dbReference type="NCBI Taxonomy" id="211165"/>
    <lineage>
        <taxon>Bacteria</taxon>
        <taxon>Bacillati</taxon>
        <taxon>Cyanobacteriota</taxon>
        <taxon>Cyanophyceae</taxon>
        <taxon>Nostocales</taxon>
        <taxon>Chlorogloeopsidaceae</taxon>
        <taxon>Chlorogloeopsis</taxon>
    </lineage>
</organism>
<comment type="similarity">
    <text evidence="1">Belongs to the low molecular weight phosphotyrosine protein phosphatase family.</text>
</comment>
<dbReference type="PANTHER" id="PTHR47439">
    <property type="entry name" value="LOW MOLECULAR WEIGHT PHOSPHOTYROSINE PROTEIN PHOSPHATASE-RELATED"/>
    <property type="match status" value="1"/>
</dbReference>
<dbReference type="Pfam" id="PF01451">
    <property type="entry name" value="LMWPc"/>
    <property type="match status" value="1"/>
</dbReference>